<reference evidence="1 2" key="1">
    <citation type="journal article" date="2019" name="Nat. Ecol. Evol.">
        <title>Megaphylogeny resolves global patterns of mushroom evolution.</title>
        <authorList>
            <person name="Varga T."/>
            <person name="Krizsan K."/>
            <person name="Foldi C."/>
            <person name="Dima B."/>
            <person name="Sanchez-Garcia M."/>
            <person name="Sanchez-Ramirez S."/>
            <person name="Szollosi G.J."/>
            <person name="Szarkandi J.G."/>
            <person name="Papp V."/>
            <person name="Albert L."/>
            <person name="Andreopoulos W."/>
            <person name="Angelini C."/>
            <person name="Antonin V."/>
            <person name="Barry K.W."/>
            <person name="Bougher N.L."/>
            <person name="Buchanan P."/>
            <person name="Buyck B."/>
            <person name="Bense V."/>
            <person name="Catcheside P."/>
            <person name="Chovatia M."/>
            <person name="Cooper J."/>
            <person name="Damon W."/>
            <person name="Desjardin D."/>
            <person name="Finy P."/>
            <person name="Geml J."/>
            <person name="Haridas S."/>
            <person name="Hughes K."/>
            <person name="Justo A."/>
            <person name="Karasinski D."/>
            <person name="Kautmanova I."/>
            <person name="Kiss B."/>
            <person name="Kocsube S."/>
            <person name="Kotiranta H."/>
            <person name="LaButti K.M."/>
            <person name="Lechner B.E."/>
            <person name="Liimatainen K."/>
            <person name="Lipzen A."/>
            <person name="Lukacs Z."/>
            <person name="Mihaltcheva S."/>
            <person name="Morgado L.N."/>
            <person name="Niskanen T."/>
            <person name="Noordeloos M.E."/>
            <person name="Ohm R.A."/>
            <person name="Ortiz-Santana B."/>
            <person name="Ovrebo C."/>
            <person name="Racz N."/>
            <person name="Riley R."/>
            <person name="Savchenko A."/>
            <person name="Shiryaev A."/>
            <person name="Soop K."/>
            <person name="Spirin V."/>
            <person name="Szebenyi C."/>
            <person name="Tomsovsky M."/>
            <person name="Tulloss R.E."/>
            <person name="Uehling J."/>
            <person name="Grigoriev I.V."/>
            <person name="Vagvolgyi C."/>
            <person name="Papp T."/>
            <person name="Martin F.M."/>
            <person name="Miettinen O."/>
            <person name="Hibbett D.S."/>
            <person name="Nagy L.G."/>
        </authorList>
    </citation>
    <scope>NUCLEOTIDE SEQUENCE [LARGE SCALE GENOMIC DNA]</scope>
    <source>
        <strain evidence="1 2">NL-1719</strain>
    </source>
</reference>
<dbReference type="Proteomes" id="UP000308600">
    <property type="component" value="Unassembled WGS sequence"/>
</dbReference>
<evidence type="ECO:0000313" key="2">
    <source>
        <dbReference type="Proteomes" id="UP000308600"/>
    </source>
</evidence>
<evidence type="ECO:0000313" key="1">
    <source>
        <dbReference type="EMBL" id="TFK77093.1"/>
    </source>
</evidence>
<sequence length="610" mass="67597">MHHHPRPLDACHPSQVALRTYVLSLSLSLGPSLVPIIASFVSRKTPPRALLRRLKQVLKSELRTDGFASAITLSVAGGVALQYVWRNLGEHVEPSHEHTPHTTPTPTNLFHRLRNALFSIHLTPSHKTFLSTLLTSTIGIILLQAGRQRRLRLKHTQPNSSRFPLASAADIDRTSYASPTLDLTLLLFVRAIDALVQSVVLAATPNDEHSDTKITGSGPNPSAEGRGTSDATRRRNAKQKQDVTSRIDAFVFWACSARCAIIYIASFISNSLLYHRIMWCFFYEPHRLPRSYVKWISTLANLDGRISETLRRIRAGEWTYGLGSPNHRHLLTNLATELGFPAIWGDPQTLPSHGSTANATWKALDISGRSGVGGIPCHIIHGKVVGIPSLYGSCTANAGYRAVLAFLEAIALYFPVHFLPTVLTRPRTLLQPDRAATLLFNALRSAAFLSTFVTSYWYTVCLTRTLVLARLLPFISHNFWDGPYGCVMAGCLACGGSIWIENPRRRGEMALYVLPRAIRACLPESWVRGSNKTALLLERFTFVLSLSYLLSAGIHQPETLRGLSHWTLAFITNGPNLKFWKRKNSADPLPEKSLESSSSSDSNTHEQDTP</sequence>
<accession>A0ACD3BG57</accession>
<proteinExistence type="predicted"/>
<organism evidence="1 2">
    <name type="scientific">Pluteus cervinus</name>
    <dbReference type="NCBI Taxonomy" id="181527"/>
    <lineage>
        <taxon>Eukaryota</taxon>
        <taxon>Fungi</taxon>
        <taxon>Dikarya</taxon>
        <taxon>Basidiomycota</taxon>
        <taxon>Agaricomycotina</taxon>
        <taxon>Agaricomycetes</taxon>
        <taxon>Agaricomycetidae</taxon>
        <taxon>Agaricales</taxon>
        <taxon>Pluteineae</taxon>
        <taxon>Pluteaceae</taxon>
        <taxon>Pluteus</taxon>
    </lineage>
</organism>
<gene>
    <name evidence="1" type="ORF">BDN72DRAFT_890869</name>
</gene>
<protein>
    <submittedName>
        <fullName evidence="1">Uncharacterized protein</fullName>
    </submittedName>
</protein>
<name>A0ACD3BG57_9AGAR</name>
<keyword evidence="2" id="KW-1185">Reference proteome</keyword>
<dbReference type="EMBL" id="ML208259">
    <property type="protein sequence ID" value="TFK77093.1"/>
    <property type="molecule type" value="Genomic_DNA"/>
</dbReference>